<evidence type="ECO:0000256" key="3">
    <source>
        <dbReference type="ARBA" id="ARBA00022452"/>
    </source>
</evidence>
<keyword evidence="3 10" id="KW-1134">Transmembrane beta strand</keyword>
<dbReference type="Gene3D" id="2.60.40.1120">
    <property type="entry name" value="Carboxypeptidase-like, regulatory domain"/>
    <property type="match status" value="1"/>
</dbReference>
<keyword evidence="2 10" id="KW-0813">Transport</keyword>
<evidence type="ECO:0000259" key="13">
    <source>
        <dbReference type="Pfam" id="PF00593"/>
    </source>
</evidence>
<comment type="similarity">
    <text evidence="10 11">Belongs to the TonB-dependent receptor family.</text>
</comment>
<dbReference type="SUPFAM" id="SSF49464">
    <property type="entry name" value="Carboxypeptidase regulatory domain-like"/>
    <property type="match status" value="1"/>
</dbReference>
<keyword evidence="4 10" id="KW-0812">Transmembrane</keyword>
<organism evidence="15 16">
    <name type="scientific">Coprobacter fastidiosus</name>
    <dbReference type="NCBI Taxonomy" id="1099853"/>
    <lineage>
        <taxon>Bacteria</taxon>
        <taxon>Pseudomonadati</taxon>
        <taxon>Bacteroidota</taxon>
        <taxon>Bacteroidia</taxon>
        <taxon>Bacteroidales</taxon>
        <taxon>Barnesiellaceae</taxon>
        <taxon>Coprobacter</taxon>
    </lineage>
</organism>
<feature type="domain" description="TonB-dependent receptor-like beta-barrel" evidence="13">
    <location>
        <begin position="434"/>
        <end position="909"/>
    </location>
</feature>
<name>A0A354M3C3_9BACT</name>
<evidence type="ECO:0000256" key="9">
    <source>
        <dbReference type="ARBA" id="ARBA00023237"/>
    </source>
</evidence>
<evidence type="ECO:0000256" key="1">
    <source>
        <dbReference type="ARBA" id="ARBA00004571"/>
    </source>
</evidence>
<dbReference type="Pfam" id="PF13715">
    <property type="entry name" value="CarbopepD_reg_2"/>
    <property type="match status" value="1"/>
</dbReference>
<dbReference type="SUPFAM" id="SSF56935">
    <property type="entry name" value="Porins"/>
    <property type="match status" value="1"/>
</dbReference>
<dbReference type="InterPro" id="IPR012910">
    <property type="entry name" value="Plug_dom"/>
</dbReference>
<keyword evidence="7 10" id="KW-0472">Membrane</keyword>
<keyword evidence="6 11" id="KW-0798">TonB box</keyword>
<dbReference type="Gene3D" id="2.40.170.20">
    <property type="entry name" value="TonB-dependent receptor, beta-barrel domain"/>
    <property type="match status" value="1"/>
</dbReference>
<evidence type="ECO:0000256" key="12">
    <source>
        <dbReference type="SAM" id="SignalP"/>
    </source>
</evidence>
<dbReference type="PANTHER" id="PTHR30069:SF29">
    <property type="entry name" value="HEMOGLOBIN AND HEMOGLOBIN-HAPTOGLOBIN-BINDING PROTEIN 1-RELATED"/>
    <property type="match status" value="1"/>
</dbReference>
<dbReference type="InterPro" id="IPR039426">
    <property type="entry name" value="TonB-dep_rcpt-like"/>
</dbReference>
<dbReference type="NCBIfam" id="TIGR04057">
    <property type="entry name" value="SusC_RagA_signa"/>
    <property type="match status" value="1"/>
</dbReference>
<dbReference type="Pfam" id="PF00593">
    <property type="entry name" value="TonB_dep_Rec_b-barrel"/>
    <property type="match status" value="1"/>
</dbReference>
<sequence>MKHKRLIIGSPYLWKTMMILFLFCPSLPSFAQNRALHGVVLDTSGEPVIGANVRVDGSTRGTVTGLNGEFDINVSNNEKLTISFIGYLDAVISVGNKRNIKVILKEDTKTLDEVVVVGYGVQKKATLTGAVSAVTNKEITVTKNENVVNMLTGKIPGVRISQNSSQPGEFDNTIDIRGMGEPLIVVDGIPRDKAYFSRMDANEIESVSVLKDASAAIYGIRAANGVILVTTKHGDSSDGKFNITFSANYGWQQFLYVPETASAVDHMLLINEKGYNSFDGNYPIRTTPKYTWEQMMEYSTGKKQSTNWTNELFDSNVPQEQYNISMDGGSDRIKYFFNLGYLKQEGSYKSGSLNYDRWNFRSNIDAKITNRLKATVALSGYIDEKNQPFTDIWAVYKKAWTFRPTSSAWVDGDHSLPAYDDEMLDSENPVAATNSEFTGYRREKRYNFNGSLALNYDIPGVKGLSAKAFYSYDYYTTNNTEYRRTYKLYNRGGDGELQSFIRNSDSYLRRNTDPRYGTVLQLSLNYANKFGDHNVSGMLLFEEQYDNWDNFYAQRVMMLDGDYLIYGEDEEQVGSMSGAGDKTRKALVGKFNYDYKGRYMVDFSFRYDGTSSFPKESRWGFFPAISAGWRISEEHFIKEAVPFLTNLKLRASYGEMGDDSGANTYPQTQIAYNINKDQIGYFYNGKFMAGVSATSIPNPKLTWYTAKTYNLGLDFDLWSQKLTGTLELFKRKREGLLATSSAVIPGTVGASMPQENINSDETFGWEISLGHHNRVANIDYWVNTQISATKNRWDYHLDSQAGNSMENWYRSDVSGRNKDIWFTYEEGGRFTSYEEIRYHGTTGANYNQGTLPGDYWYKDWNEDGIVNDADRHPVATFNLPVFNYGISMGASWKGIDLSMNWQGAAGVYNSYNEVFTEVGPFNGGAVLDMYKDRWHTVNVNDDPWNPNTQWVEGLYPATGHSFNTGSTGIHNTSYIRLKTLELGYTFPKVWMNKIGVKNLRVYVNAYNLLTFSGLDNIDPERPGYQGGSNSGSSSGILYYNYPVNRTFNIGATIKF</sequence>
<evidence type="ECO:0000256" key="7">
    <source>
        <dbReference type="ARBA" id="ARBA00023136"/>
    </source>
</evidence>
<dbReference type="PANTHER" id="PTHR30069">
    <property type="entry name" value="TONB-DEPENDENT OUTER MEMBRANE RECEPTOR"/>
    <property type="match status" value="1"/>
</dbReference>
<feature type="domain" description="TonB-dependent receptor plug" evidence="14">
    <location>
        <begin position="124"/>
        <end position="226"/>
    </location>
</feature>
<dbReference type="NCBIfam" id="TIGR04056">
    <property type="entry name" value="OMP_RagA_SusC"/>
    <property type="match status" value="1"/>
</dbReference>
<evidence type="ECO:0000256" key="11">
    <source>
        <dbReference type="RuleBase" id="RU003357"/>
    </source>
</evidence>
<gene>
    <name evidence="15" type="ORF">DDY73_08395</name>
</gene>
<evidence type="ECO:0000313" key="16">
    <source>
        <dbReference type="Proteomes" id="UP000262954"/>
    </source>
</evidence>
<evidence type="ECO:0000256" key="2">
    <source>
        <dbReference type="ARBA" id="ARBA00022448"/>
    </source>
</evidence>
<comment type="subcellular location">
    <subcellularLocation>
        <location evidence="1 10">Cell outer membrane</location>
        <topology evidence="1 10">Multi-pass membrane protein</topology>
    </subcellularLocation>
</comment>
<reference evidence="15 16" key="1">
    <citation type="journal article" date="2018" name="Nat. Biotechnol.">
        <title>A standardized bacterial taxonomy based on genome phylogeny substantially revises the tree of life.</title>
        <authorList>
            <person name="Parks D.H."/>
            <person name="Chuvochina M."/>
            <person name="Waite D.W."/>
            <person name="Rinke C."/>
            <person name="Skarshewski A."/>
            <person name="Chaumeil P.A."/>
            <person name="Hugenholtz P."/>
        </authorList>
    </citation>
    <scope>NUCLEOTIDE SEQUENCE [LARGE SCALE GENOMIC DNA]</scope>
    <source>
        <strain evidence="15">UBA11482</strain>
    </source>
</reference>
<evidence type="ECO:0000256" key="8">
    <source>
        <dbReference type="ARBA" id="ARBA00023170"/>
    </source>
</evidence>
<keyword evidence="5 12" id="KW-0732">Signal</keyword>
<protein>
    <submittedName>
        <fullName evidence="15">TonB-dependent receptor</fullName>
    </submittedName>
</protein>
<proteinExistence type="inferred from homology"/>
<evidence type="ECO:0000313" key="15">
    <source>
        <dbReference type="EMBL" id="HBJ09012.1"/>
    </source>
</evidence>
<dbReference type="InterPro" id="IPR023997">
    <property type="entry name" value="TonB-dep_OMP_SusC/RagA_CS"/>
</dbReference>
<comment type="caution">
    <text evidence="15">The sequence shown here is derived from an EMBL/GenBank/DDBJ whole genome shotgun (WGS) entry which is preliminary data.</text>
</comment>
<keyword evidence="9 10" id="KW-0998">Cell outer membrane</keyword>
<evidence type="ECO:0000256" key="5">
    <source>
        <dbReference type="ARBA" id="ARBA00022729"/>
    </source>
</evidence>
<dbReference type="Proteomes" id="UP000262954">
    <property type="component" value="Unassembled WGS sequence"/>
</dbReference>
<accession>A0A354M3C3</accession>
<feature type="chain" id="PRO_5016601583" evidence="12">
    <location>
        <begin position="32"/>
        <end position="1055"/>
    </location>
</feature>
<dbReference type="InterPro" id="IPR023996">
    <property type="entry name" value="TonB-dep_OMP_SusC/RagA"/>
</dbReference>
<evidence type="ECO:0000256" key="6">
    <source>
        <dbReference type="ARBA" id="ARBA00023077"/>
    </source>
</evidence>
<evidence type="ECO:0000256" key="10">
    <source>
        <dbReference type="PROSITE-ProRule" id="PRU01360"/>
    </source>
</evidence>
<evidence type="ECO:0000256" key="4">
    <source>
        <dbReference type="ARBA" id="ARBA00022692"/>
    </source>
</evidence>
<feature type="signal peptide" evidence="12">
    <location>
        <begin position="1"/>
        <end position="31"/>
    </location>
</feature>
<evidence type="ECO:0000259" key="14">
    <source>
        <dbReference type="Pfam" id="PF07715"/>
    </source>
</evidence>
<dbReference type="EMBL" id="DNWC01000107">
    <property type="protein sequence ID" value="HBJ09012.1"/>
    <property type="molecule type" value="Genomic_DNA"/>
</dbReference>
<dbReference type="PROSITE" id="PS52016">
    <property type="entry name" value="TONB_DEPENDENT_REC_3"/>
    <property type="match status" value="1"/>
</dbReference>
<dbReference type="Gene3D" id="2.170.130.10">
    <property type="entry name" value="TonB-dependent receptor, plug domain"/>
    <property type="match status" value="1"/>
</dbReference>
<dbReference type="Pfam" id="PF07715">
    <property type="entry name" value="Plug"/>
    <property type="match status" value="1"/>
</dbReference>
<dbReference type="GO" id="GO:0009279">
    <property type="term" value="C:cell outer membrane"/>
    <property type="evidence" value="ECO:0007669"/>
    <property type="project" value="UniProtKB-SubCell"/>
</dbReference>
<dbReference type="InterPro" id="IPR008969">
    <property type="entry name" value="CarboxyPept-like_regulatory"/>
</dbReference>
<dbReference type="AlphaFoldDB" id="A0A354M3C3"/>
<dbReference type="GO" id="GO:0044718">
    <property type="term" value="P:siderophore transmembrane transport"/>
    <property type="evidence" value="ECO:0007669"/>
    <property type="project" value="TreeGrafter"/>
</dbReference>
<keyword evidence="8 15" id="KW-0675">Receptor</keyword>
<dbReference type="InterPro" id="IPR037066">
    <property type="entry name" value="Plug_dom_sf"/>
</dbReference>
<dbReference type="InterPro" id="IPR036942">
    <property type="entry name" value="Beta-barrel_TonB_sf"/>
</dbReference>
<dbReference type="GO" id="GO:0015344">
    <property type="term" value="F:siderophore uptake transmembrane transporter activity"/>
    <property type="evidence" value="ECO:0007669"/>
    <property type="project" value="TreeGrafter"/>
</dbReference>
<dbReference type="InterPro" id="IPR000531">
    <property type="entry name" value="Beta-barrel_TonB"/>
</dbReference>